<accession>A0A7J7J8C6</accession>
<keyword evidence="9 13" id="KW-0915">Sodium</keyword>
<feature type="disulfide bond" evidence="14">
    <location>
        <begin position="129"/>
        <end position="137"/>
    </location>
</feature>
<keyword evidence="7" id="KW-0769">Symport</keyword>
<dbReference type="GO" id="GO:0030424">
    <property type="term" value="C:axon"/>
    <property type="evidence" value="ECO:0007669"/>
    <property type="project" value="TreeGrafter"/>
</dbReference>
<evidence type="ECO:0000256" key="15">
    <source>
        <dbReference type="SAM" id="MobiDB-lite"/>
    </source>
</evidence>
<reference evidence="17" key="1">
    <citation type="submission" date="2020-06" db="EMBL/GenBank/DDBJ databases">
        <title>Draft genome of Bugula neritina, a colonial animal packing powerful symbionts and potential medicines.</title>
        <authorList>
            <person name="Rayko M."/>
        </authorList>
    </citation>
    <scope>NUCLEOTIDE SEQUENCE [LARGE SCALE GENOMIC DNA]</scope>
    <source>
        <strain evidence="17">Kwan_BN1</strain>
    </source>
</reference>
<dbReference type="GO" id="GO:0051583">
    <property type="term" value="P:dopamine uptake involved in synaptic transmission"/>
    <property type="evidence" value="ECO:0007669"/>
    <property type="project" value="TreeGrafter"/>
</dbReference>
<keyword evidence="12" id="KW-0325">Glycoprotein</keyword>
<feature type="binding site" evidence="13">
    <location>
        <position position="75"/>
    </location>
    <ligand>
        <name>Na(+)</name>
        <dbReference type="ChEBI" id="CHEBI:29101"/>
        <label>1</label>
    </ligand>
</feature>
<proteinExistence type="predicted"/>
<dbReference type="GO" id="GO:0005330">
    <property type="term" value="F:dopamine:sodium symporter activity"/>
    <property type="evidence" value="ECO:0007669"/>
    <property type="project" value="TreeGrafter"/>
</dbReference>
<evidence type="ECO:0000256" key="16">
    <source>
        <dbReference type="SAM" id="Phobius"/>
    </source>
</evidence>
<gene>
    <name evidence="17" type="ORF">EB796_019417</name>
</gene>
<comment type="subcellular location">
    <subcellularLocation>
        <location evidence="1">Cell membrane</location>
        <topology evidence="1">Multi-pass membrane protein</topology>
    </subcellularLocation>
</comment>
<feature type="region of interest" description="Disordered" evidence="15">
    <location>
        <begin position="1"/>
        <end position="20"/>
    </location>
</feature>
<feature type="transmembrane region" description="Helical" evidence="16">
    <location>
        <begin position="295"/>
        <end position="320"/>
    </location>
</feature>
<evidence type="ECO:0000256" key="14">
    <source>
        <dbReference type="PIRSR" id="PIRSR600175-2"/>
    </source>
</evidence>
<keyword evidence="2" id="KW-0813">Transport</keyword>
<keyword evidence="8 16" id="KW-1133">Transmembrane helix</keyword>
<dbReference type="GO" id="GO:0046872">
    <property type="term" value="F:metal ion binding"/>
    <property type="evidence" value="ECO:0007669"/>
    <property type="project" value="UniProtKB-KW"/>
</dbReference>
<evidence type="ECO:0000256" key="9">
    <source>
        <dbReference type="ARBA" id="ARBA00023053"/>
    </source>
</evidence>
<evidence type="ECO:0000256" key="7">
    <source>
        <dbReference type="ARBA" id="ARBA00022847"/>
    </source>
</evidence>
<feature type="binding site" evidence="13">
    <location>
        <position position="255"/>
    </location>
    <ligand>
        <name>Na(+)</name>
        <dbReference type="ChEBI" id="CHEBI:29101"/>
        <label>1</label>
    </ligand>
</feature>
<keyword evidence="11 14" id="KW-1015">Disulfide bond</keyword>
<evidence type="ECO:0000256" key="4">
    <source>
        <dbReference type="ARBA" id="ARBA00022692"/>
    </source>
</evidence>
<keyword evidence="18" id="KW-1185">Reference proteome</keyword>
<feature type="transmembrane region" description="Helical" evidence="16">
    <location>
        <begin position="349"/>
        <end position="371"/>
    </location>
</feature>
<dbReference type="PANTHER" id="PTHR11616">
    <property type="entry name" value="SODIUM/CHLORIDE DEPENDENT TRANSPORTER"/>
    <property type="match status" value="1"/>
</dbReference>
<dbReference type="GO" id="GO:0032809">
    <property type="term" value="C:neuronal cell body membrane"/>
    <property type="evidence" value="ECO:0007669"/>
    <property type="project" value="TreeGrafter"/>
</dbReference>
<feature type="binding site" evidence="13">
    <location>
        <position position="320"/>
    </location>
    <ligand>
        <name>Na(+)</name>
        <dbReference type="ChEBI" id="CHEBI:29101"/>
        <label>2</label>
    </ligand>
</feature>
<evidence type="ECO:0000256" key="6">
    <source>
        <dbReference type="ARBA" id="ARBA00022775"/>
    </source>
</evidence>
<dbReference type="InterPro" id="IPR000175">
    <property type="entry name" value="Na/ntran_symport"/>
</dbReference>
<comment type="caution">
    <text evidence="17">The sequence shown here is derived from an EMBL/GenBank/DDBJ whole genome shotgun (WGS) entry which is preliminary data.</text>
</comment>
<evidence type="ECO:0000256" key="12">
    <source>
        <dbReference type="ARBA" id="ARBA00023180"/>
    </source>
</evidence>
<feature type="binding site" evidence="13">
    <location>
        <position position="323"/>
    </location>
    <ligand>
        <name>Na(+)</name>
        <dbReference type="ChEBI" id="CHEBI:29101"/>
        <label>1</label>
    </ligand>
</feature>
<dbReference type="EMBL" id="VXIV02002873">
    <property type="protein sequence ID" value="KAF6022265.1"/>
    <property type="molecule type" value="Genomic_DNA"/>
</dbReference>
<feature type="binding site" evidence="13">
    <location>
        <position position="324"/>
    </location>
    <ligand>
        <name>Na(+)</name>
        <dbReference type="ChEBI" id="CHEBI:29101"/>
        <label>1</label>
    </ligand>
</feature>
<evidence type="ECO:0000256" key="2">
    <source>
        <dbReference type="ARBA" id="ARBA00022448"/>
    </source>
</evidence>
<evidence type="ECO:0000313" key="18">
    <source>
        <dbReference type="Proteomes" id="UP000593567"/>
    </source>
</evidence>
<evidence type="ECO:0000256" key="5">
    <source>
        <dbReference type="ARBA" id="ARBA00022723"/>
    </source>
</evidence>
<evidence type="ECO:0000256" key="8">
    <source>
        <dbReference type="ARBA" id="ARBA00022989"/>
    </source>
</evidence>
<evidence type="ECO:0000256" key="1">
    <source>
        <dbReference type="ARBA" id="ARBA00004651"/>
    </source>
</evidence>
<dbReference type="AlphaFoldDB" id="A0A7J7J8C6"/>
<sequence length="427" mass="47837">MDKNANAMTEDLNMSDSEGTNVQETLLSDEVTNSADAVEAIDGDADENQAPERQTWGKKIDFLLSVIGFAVDLANVWRFPYLCYKNGGGIGWAVILIAFFTDFFYNVIISWALYYLFASFNKVLPWTTCGEWSTESCFSGHTKGDKYPQCMYVERVPICKRYEEFLEYRSCLESEGGDNCTIVNFNYPTISHSEMMLSFPNSVIGQVANESFTYASKINQLSEDDMSQYCEWKPNVTTSPATEYFQDAIMTSIINSATSFLAGFVVFSFLGYLSVKTCKDFYEVAQEGPGLVFEIYPEAIATLPGSTFWSILFFTMLLTLGLDSSFGGSEAIITGLTDEFKCLKNRREIFVGVLFLVYFLIGLASCAQIIMISGLTSYEPITYQDYDYPDWAVAFGWLIAGISMACIPFGMLIMTCIHKVGTHSYII</sequence>
<name>A0A7J7J8C6_BUGNE</name>
<evidence type="ECO:0000256" key="13">
    <source>
        <dbReference type="PIRSR" id="PIRSR600175-1"/>
    </source>
</evidence>
<feature type="transmembrane region" description="Helical" evidence="16">
    <location>
        <begin position="62"/>
        <end position="80"/>
    </location>
</feature>
<feature type="transmembrane region" description="Helical" evidence="16">
    <location>
        <begin position="253"/>
        <end position="275"/>
    </location>
</feature>
<keyword evidence="6" id="KW-0532">Neurotransmitter transport</keyword>
<feature type="binding site" evidence="13">
    <location>
        <position position="71"/>
    </location>
    <ligand>
        <name>Na(+)</name>
        <dbReference type="ChEBI" id="CHEBI:29101"/>
        <label>1</label>
    </ligand>
</feature>
<dbReference type="Pfam" id="PF00209">
    <property type="entry name" value="SNF"/>
    <property type="match status" value="3"/>
</dbReference>
<organism evidence="17 18">
    <name type="scientific">Bugula neritina</name>
    <name type="common">Brown bryozoan</name>
    <name type="synonym">Sertularia neritina</name>
    <dbReference type="NCBI Taxonomy" id="10212"/>
    <lineage>
        <taxon>Eukaryota</taxon>
        <taxon>Metazoa</taxon>
        <taxon>Spiralia</taxon>
        <taxon>Lophotrochozoa</taxon>
        <taxon>Bryozoa</taxon>
        <taxon>Gymnolaemata</taxon>
        <taxon>Cheilostomatida</taxon>
        <taxon>Flustrina</taxon>
        <taxon>Buguloidea</taxon>
        <taxon>Bugulidae</taxon>
        <taxon>Bugula</taxon>
    </lineage>
</organism>
<keyword evidence="10 16" id="KW-0472">Membrane</keyword>
<dbReference type="Proteomes" id="UP000593567">
    <property type="component" value="Unassembled WGS sequence"/>
</dbReference>
<feature type="binding site" evidence="13">
    <location>
        <position position="68"/>
    </location>
    <ligand>
        <name>Na(+)</name>
        <dbReference type="ChEBI" id="CHEBI:29101"/>
        <label>1</label>
    </ligand>
</feature>
<dbReference type="GO" id="GO:0006865">
    <property type="term" value="P:amino acid transport"/>
    <property type="evidence" value="ECO:0007669"/>
    <property type="project" value="TreeGrafter"/>
</dbReference>
<feature type="binding site" evidence="13">
    <location>
        <position position="70"/>
    </location>
    <ligand>
        <name>Na(+)</name>
        <dbReference type="ChEBI" id="CHEBI:29101"/>
        <label>1</label>
    </ligand>
</feature>
<dbReference type="PROSITE" id="PS50267">
    <property type="entry name" value="NA_NEUROTRAN_SYMP_3"/>
    <property type="match status" value="1"/>
</dbReference>
<keyword evidence="5 13" id="KW-0479">Metal-binding</keyword>
<protein>
    <submittedName>
        <fullName evidence="17">DAT</fullName>
    </submittedName>
</protein>
<evidence type="ECO:0000256" key="3">
    <source>
        <dbReference type="ARBA" id="ARBA00022475"/>
    </source>
</evidence>
<dbReference type="SUPFAM" id="SSF161070">
    <property type="entry name" value="SNF-like"/>
    <property type="match status" value="2"/>
</dbReference>
<feature type="transmembrane region" description="Helical" evidence="16">
    <location>
        <begin position="92"/>
        <end position="117"/>
    </location>
</feature>
<evidence type="ECO:0000256" key="10">
    <source>
        <dbReference type="ARBA" id="ARBA00023136"/>
    </source>
</evidence>
<keyword evidence="4 16" id="KW-0812">Transmembrane</keyword>
<dbReference type="InterPro" id="IPR037272">
    <property type="entry name" value="SNS_sf"/>
</dbReference>
<dbReference type="GO" id="GO:0015874">
    <property type="term" value="P:norepinephrine transport"/>
    <property type="evidence" value="ECO:0007669"/>
    <property type="project" value="TreeGrafter"/>
</dbReference>
<feature type="transmembrane region" description="Helical" evidence="16">
    <location>
        <begin position="391"/>
        <end position="417"/>
    </location>
</feature>
<dbReference type="OrthoDB" id="6581954at2759"/>
<keyword evidence="3" id="KW-1003">Cell membrane</keyword>
<dbReference type="PANTHER" id="PTHR11616:SF320">
    <property type="entry name" value="SODIUM-DEPENDENT NORADRENALINE TRANSPORTER"/>
    <property type="match status" value="1"/>
</dbReference>
<evidence type="ECO:0000256" key="11">
    <source>
        <dbReference type="ARBA" id="ARBA00023157"/>
    </source>
</evidence>
<dbReference type="GO" id="GO:0042734">
    <property type="term" value="C:presynaptic membrane"/>
    <property type="evidence" value="ECO:0007669"/>
    <property type="project" value="TreeGrafter"/>
</dbReference>
<evidence type="ECO:0000313" key="17">
    <source>
        <dbReference type="EMBL" id="KAF6022265.1"/>
    </source>
</evidence>